<name>A0A859FF30_9BACI</name>
<dbReference type="RefSeq" id="WP_176009936.1">
    <property type="nucleotide sequence ID" value="NZ_CP041372.2"/>
</dbReference>
<keyword evidence="2" id="KW-1185">Reference proteome</keyword>
<gene>
    <name evidence="1" type="ORF">FLK61_35385</name>
</gene>
<organism evidence="1 2">
    <name type="scientific">Paenalkalicoccus suaedae</name>
    <dbReference type="NCBI Taxonomy" id="2592382"/>
    <lineage>
        <taxon>Bacteria</taxon>
        <taxon>Bacillati</taxon>
        <taxon>Bacillota</taxon>
        <taxon>Bacilli</taxon>
        <taxon>Bacillales</taxon>
        <taxon>Bacillaceae</taxon>
        <taxon>Paenalkalicoccus</taxon>
    </lineage>
</organism>
<accession>A0A859FF30</accession>
<protein>
    <submittedName>
        <fullName evidence="1">Uncharacterized protein</fullName>
    </submittedName>
</protein>
<dbReference type="KEGG" id="psua:FLK61_35385"/>
<dbReference type="AlphaFoldDB" id="A0A859FF30"/>
<evidence type="ECO:0000313" key="2">
    <source>
        <dbReference type="Proteomes" id="UP000318138"/>
    </source>
</evidence>
<sequence length="86" mass="9798">MYVKQAIISLQMRAVEGEPRVWRFYVKIIDNGNAQVVEDYCMKIGNTTEQAAIARAKREAYECAARAGFECVAHILSNIEAYKLIR</sequence>
<reference evidence="2" key="1">
    <citation type="submission" date="2019-07" db="EMBL/GenBank/DDBJ databases">
        <title>Bacillus alkalisoli sp. nov. isolated from saline soil.</title>
        <authorList>
            <person name="Sun J.-Q."/>
            <person name="Xu L."/>
        </authorList>
    </citation>
    <scope>NUCLEOTIDE SEQUENCE [LARGE SCALE GENOMIC DNA]</scope>
    <source>
        <strain evidence="2">M4U3P1</strain>
    </source>
</reference>
<dbReference type="Proteomes" id="UP000318138">
    <property type="component" value="Chromosome"/>
</dbReference>
<dbReference type="EMBL" id="CP041372">
    <property type="protein sequence ID" value="QKS71953.1"/>
    <property type="molecule type" value="Genomic_DNA"/>
</dbReference>
<evidence type="ECO:0000313" key="1">
    <source>
        <dbReference type="EMBL" id="QKS71953.1"/>
    </source>
</evidence>
<proteinExistence type="predicted"/>